<comment type="similarity">
    <text evidence="1">Belongs to the NipSnap family.</text>
</comment>
<dbReference type="InterPro" id="IPR011008">
    <property type="entry name" value="Dimeric_a/b-barrel"/>
</dbReference>
<dbReference type="STRING" id="472175.EL18_00424"/>
<sequence>MTKFVDQRTYTLKNGNVQKFLKLYEEEGMEVQKRILGKMVGYYFTDIGPLNQIVHMWGYSSMDDRWERRKALQASPEWQAYAVQMRPLVDNIENKILIPAPFFTVP</sequence>
<gene>
    <name evidence="3" type="ORF">EL18_00424</name>
</gene>
<comment type="caution">
    <text evidence="3">The sequence shown here is derived from an EMBL/GenBank/DDBJ whole genome shotgun (WGS) entry which is preliminary data.</text>
</comment>
<dbReference type="AlphaFoldDB" id="A0A084U8X3"/>
<name>A0A084U8X3_9HYPH</name>
<dbReference type="SUPFAM" id="SSF54909">
    <property type="entry name" value="Dimeric alpha+beta barrel"/>
    <property type="match status" value="1"/>
</dbReference>
<keyword evidence="4" id="KW-1185">Reference proteome</keyword>
<dbReference type="Proteomes" id="UP000053675">
    <property type="component" value="Unassembled WGS sequence"/>
</dbReference>
<dbReference type="Gene3D" id="3.30.70.100">
    <property type="match status" value="1"/>
</dbReference>
<evidence type="ECO:0000256" key="1">
    <source>
        <dbReference type="ARBA" id="ARBA00005291"/>
    </source>
</evidence>
<dbReference type="eggNOG" id="ENOG50330K6">
    <property type="taxonomic scope" value="Bacteria"/>
</dbReference>
<dbReference type="InterPro" id="IPR051557">
    <property type="entry name" value="NipSnap_domain"/>
</dbReference>
<evidence type="ECO:0000259" key="2">
    <source>
        <dbReference type="Pfam" id="PF07978"/>
    </source>
</evidence>
<dbReference type="RefSeq" id="WP_036479275.1">
    <property type="nucleotide sequence ID" value="NZ_JMQM01000001.1"/>
</dbReference>
<evidence type="ECO:0000313" key="4">
    <source>
        <dbReference type="Proteomes" id="UP000053675"/>
    </source>
</evidence>
<evidence type="ECO:0000313" key="3">
    <source>
        <dbReference type="EMBL" id="KFB09409.1"/>
    </source>
</evidence>
<organism evidence="3 4">
    <name type="scientific">Nitratireductor basaltis</name>
    <dbReference type="NCBI Taxonomy" id="472175"/>
    <lineage>
        <taxon>Bacteria</taxon>
        <taxon>Pseudomonadati</taxon>
        <taxon>Pseudomonadota</taxon>
        <taxon>Alphaproteobacteria</taxon>
        <taxon>Hyphomicrobiales</taxon>
        <taxon>Phyllobacteriaceae</taxon>
        <taxon>Nitratireductor</taxon>
    </lineage>
</organism>
<dbReference type="PANTHER" id="PTHR21017">
    <property type="entry name" value="NIPSNAP-RELATED"/>
    <property type="match status" value="1"/>
</dbReference>
<protein>
    <submittedName>
        <fullName evidence="3">NIPSNAP family containing protein</fullName>
    </submittedName>
</protein>
<dbReference type="EMBL" id="JMQM01000001">
    <property type="protein sequence ID" value="KFB09409.1"/>
    <property type="molecule type" value="Genomic_DNA"/>
</dbReference>
<dbReference type="InterPro" id="IPR012577">
    <property type="entry name" value="NIPSNAP"/>
</dbReference>
<dbReference type="PANTHER" id="PTHR21017:SF17">
    <property type="entry name" value="PROTEIN NIPSNAP"/>
    <property type="match status" value="1"/>
</dbReference>
<proteinExistence type="inferred from homology"/>
<dbReference type="PATRIC" id="fig|472175.3.peg.438"/>
<accession>A0A084U8X3</accession>
<dbReference type="Pfam" id="PF07978">
    <property type="entry name" value="NIPSNAP"/>
    <property type="match status" value="1"/>
</dbReference>
<dbReference type="OrthoDB" id="4124121at2"/>
<reference evidence="3 4" key="1">
    <citation type="submission" date="2014-05" db="EMBL/GenBank/DDBJ databases">
        <title>Draft Genome Sequence of Nitratireductor basaltis Strain UMTGB225, A Marine Bacterium Isolated from Green Barrel Tunicate.</title>
        <authorList>
            <person name="Gan H.Y."/>
        </authorList>
    </citation>
    <scope>NUCLEOTIDE SEQUENCE [LARGE SCALE GENOMIC DNA]</scope>
    <source>
        <strain evidence="3 4">UMTGB225</strain>
    </source>
</reference>
<feature type="domain" description="NIPSNAP" evidence="2">
    <location>
        <begin position="7"/>
        <end position="102"/>
    </location>
</feature>